<gene>
    <name evidence="3" type="ORF">E2636_16385</name>
</gene>
<dbReference type="InterPro" id="IPR000866">
    <property type="entry name" value="AhpC/TSA"/>
</dbReference>
<organism evidence="3 4">
    <name type="scientific">Paenisporosarcina antarctica</name>
    <dbReference type="NCBI Taxonomy" id="417367"/>
    <lineage>
        <taxon>Bacteria</taxon>
        <taxon>Bacillati</taxon>
        <taxon>Bacillota</taxon>
        <taxon>Bacilli</taxon>
        <taxon>Bacillales</taxon>
        <taxon>Caryophanaceae</taxon>
        <taxon>Paenisporosarcina</taxon>
    </lineage>
</organism>
<keyword evidence="1" id="KW-1015">Disulfide bond</keyword>
<feature type="domain" description="Thioredoxin" evidence="2">
    <location>
        <begin position="47"/>
        <end position="186"/>
    </location>
</feature>
<dbReference type="AlphaFoldDB" id="A0A4P7A1E5"/>
<accession>A0A4P7A1E5</accession>
<dbReference type="PROSITE" id="PS51352">
    <property type="entry name" value="THIOREDOXIN_2"/>
    <property type="match status" value="1"/>
</dbReference>
<dbReference type="EMBL" id="CP038015">
    <property type="protein sequence ID" value="QBP42627.1"/>
    <property type="molecule type" value="Genomic_DNA"/>
</dbReference>
<dbReference type="GO" id="GO:0016491">
    <property type="term" value="F:oxidoreductase activity"/>
    <property type="evidence" value="ECO:0007669"/>
    <property type="project" value="InterPro"/>
</dbReference>
<evidence type="ECO:0000313" key="3">
    <source>
        <dbReference type="EMBL" id="QBP42627.1"/>
    </source>
</evidence>
<dbReference type="InterPro" id="IPR013766">
    <property type="entry name" value="Thioredoxin_domain"/>
</dbReference>
<protein>
    <submittedName>
        <fullName evidence="3">Redoxin domain-containing protein</fullName>
    </submittedName>
</protein>
<name>A0A4P7A1E5_9BACL</name>
<dbReference type="RefSeq" id="WP_134211187.1">
    <property type="nucleotide sequence ID" value="NZ_CP038015.1"/>
</dbReference>
<dbReference type="InterPro" id="IPR036249">
    <property type="entry name" value="Thioredoxin-like_sf"/>
</dbReference>
<dbReference type="GO" id="GO:0016209">
    <property type="term" value="F:antioxidant activity"/>
    <property type="evidence" value="ECO:0007669"/>
    <property type="project" value="InterPro"/>
</dbReference>
<dbReference type="KEGG" id="panc:E2636_16385"/>
<dbReference type="PANTHER" id="PTHR42852">
    <property type="entry name" value="THIOL:DISULFIDE INTERCHANGE PROTEIN DSBE"/>
    <property type="match status" value="1"/>
</dbReference>
<dbReference type="CDD" id="cd02966">
    <property type="entry name" value="TlpA_like_family"/>
    <property type="match status" value="1"/>
</dbReference>
<reference evidence="3 4" key="1">
    <citation type="submission" date="2019-03" db="EMBL/GenBank/DDBJ databases">
        <title>Complete genome sequence of Paenisporosarcina antarctica CGMCC 1.6503T.</title>
        <authorList>
            <person name="Rong J.-C."/>
            <person name="Chi N.-Y."/>
            <person name="Zhang Q.-F."/>
        </authorList>
    </citation>
    <scope>NUCLEOTIDE SEQUENCE [LARGE SCALE GENOMIC DNA]</scope>
    <source>
        <strain evidence="3 4">CGMCC 1.6503</strain>
    </source>
</reference>
<dbReference type="Pfam" id="PF00578">
    <property type="entry name" value="AhpC-TSA"/>
    <property type="match status" value="1"/>
</dbReference>
<dbReference type="PROSITE" id="PS00194">
    <property type="entry name" value="THIOREDOXIN_1"/>
    <property type="match status" value="1"/>
</dbReference>
<dbReference type="PANTHER" id="PTHR42852:SF1">
    <property type="entry name" value="THIOREDOXIN-LIKE PROTEIN YNEN"/>
    <property type="match status" value="1"/>
</dbReference>
<dbReference type="Gene3D" id="3.40.30.10">
    <property type="entry name" value="Glutaredoxin"/>
    <property type="match status" value="1"/>
</dbReference>
<evidence type="ECO:0000313" key="4">
    <source>
        <dbReference type="Proteomes" id="UP000294292"/>
    </source>
</evidence>
<dbReference type="SUPFAM" id="SSF52833">
    <property type="entry name" value="Thioredoxin-like"/>
    <property type="match status" value="1"/>
</dbReference>
<dbReference type="InterPro" id="IPR017937">
    <property type="entry name" value="Thioredoxin_CS"/>
</dbReference>
<dbReference type="InterPro" id="IPR050553">
    <property type="entry name" value="Thioredoxin_ResA/DsbE_sf"/>
</dbReference>
<keyword evidence="4" id="KW-1185">Reference proteome</keyword>
<dbReference type="Proteomes" id="UP000294292">
    <property type="component" value="Chromosome"/>
</dbReference>
<proteinExistence type="predicted"/>
<dbReference type="OrthoDB" id="25753at2"/>
<evidence type="ECO:0000256" key="1">
    <source>
        <dbReference type="ARBA" id="ARBA00023157"/>
    </source>
</evidence>
<sequence length="186" mass="21139">MKKTILVVVITLMVSWTVFDLVNSREEIANQEDTRVDEAVGSEETGLAIGNIAPDFELTTLEGKTARLSDYRGQRVFINFWATWCPPCRAEMPDMQKLYEQTDVDIEILAVNMTESEKAEEDVTEFVKDFGLTFPILMDANSDVATTYQVQAYPTSYMIDSTGRIQFIAPGAMNYDFMLQEIEKMK</sequence>
<evidence type="ECO:0000259" key="2">
    <source>
        <dbReference type="PROSITE" id="PS51352"/>
    </source>
</evidence>